<dbReference type="InterPro" id="IPR036397">
    <property type="entry name" value="RNaseH_sf"/>
</dbReference>
<dbReference type="InterPro" id="IPR001584">
    <property type="entry name" value="Integrase_cat-core"/>
</dbReference>
<feature type="region of interest" description="Disordered" evidence="1">
    <location>
        <begin position="349"/>
        <end position="485"/>
    </location>
</feature>
<organism evidence="3 4">
    <name type="scientific">Streptomyces galilaeus</name>
    <dbReference type="NCBI Taxonomy" id="33899"/>
    <lineage>
        <taxon>Bacteria</taxon>
        <taxon>Bacillati</taxon>
        <taxon>Actinomycetota</taxon>
        <taxon>Actinomycetes</taxon>
        <taxon>Kitasatosporales</taxon>
        <taxon>Streptomycetaceae</taxon>
        <taxon>Streptomyces</taxon>
    </lineage>
</organism>
<gene>
    <name evidence="3" type="ORF">ACKI1S_44110</name>
</gene>
<dbReference type="SUPFAM" id="SSF46689">
    <property type="entry name" value="Homeodomain-like"/>
    <property type="match status" value="1"/>
</dbReference>
<evidence type="ECO:0000313" key="4">
    <source>
        <dbReference type="Proteomes" id="UP001631993"/>
    </source>
</evidence>
<evidence type="ECO:0000256" key="1">
    <source>
        <dbReference type="SAM" id="MobiDB-lite"/>
    </source>
</evidence>
<evidence type="ECO:0000313" key="3">
    <source>
        <dbReference type="EMBL" id="MFM9653069.1"/>
    </source>
</evidence>
<sequence>MPVCSAVPVELTASERHRLKKMAYGHKTPHQARQRATIVLLAARGRGNARIAAENRLHVDTVRRWRGRFAAGRMPALDDRKRSGRPPTFTALQTAEVKALACQLPTESGAPLSRWSCPELAREAVTQAITDTISASTVRRWLKDDALKPWQHRSWIFIRDPNFRATAQRVLDLYARIFDGAPLGEDEYVISADEKTSIQARCRCHPTLAPGQARAMRVNHTYGRGGALAYLAAYDIHRAEVFGRCEQTTGIAPFMKLVEQVMTSEPYANAKRVFFIVDNGSSHRGKSAIDRLAARFPNAVLVHTPVHASWLNQIEIFFSIVQRKVVTPNDFTDLDQVRDRLRRFEGRYNATRSSRSSGSSPPPTWTICWPDSTGTQSPTYRKNPPRHSQHDQPPKDFRSRPLSSPGTAGPGGTALWRRPVRQARDKTAECRPEPYRPQPRGSDVPAQPSAPGTAAVGRGRPAPGLSTADVPTAARHGGPPNAQDR</sequence>
<feature type="compositionally biased region" description="Basic and acidic residues" evidence="1">
    <location>
        <begin position="422"/>
        <end position="434"/>
    </location>
</feature>
<dbReference type="Pfam" id="PF13565">
    <property type="entry name" value="HTH_32"/>
    <property type="match status" value="1"/>
</dbReference>
<dbReference type="InterPro" id="IPR009057">
    <property type="entry name" value="Homeodomain-like_sf"/>
</dbReference>
<dbReference type="InterPro" id="IPR038717">
    <property type="entry name" value="Tc1-like_DDE_dom"/>
</dbReference>
<feature type="compositionally biased region" description="Basic and acidic residues" evidence="1">
    <location>
        <begin position="388"/>
        <end position="399"/>
    </location>
</feature>
<dbReference type="EMBL" id="JBJVNE010000038">
    <property type="protein sequence ID" value="MFM9653069.1"/>
    <property type="molecule type" value="Genomic_DNA"/>
</dbReference>
<dbReference type="Pfam" id="PF13358">
    <property type="entry name" value="DDE_3"/>
    <property type="match status" value="1"/>
</dbReference>
<evidence type="ECO:0000259" key="2">
    <source>
        <dbReference type="PROSITE" id="PS50994"/>
    </source>
</evidence>
<dbReference type="InterPro" id="IPR047655">
    <property type="entry name" value="Transpos_IS630-like"/>
</dbReference>
<dbReference type="SUPFAM" id="SSF53098">
    <property type="entry name" value="Ribonuclease H-like"/>
    <property type="match status" value="1"/>
</dbReference>
<dbReference type="Gene3D" id="3.30.420.10">
    <property type="entry name" value="Ribonuclease H-like superfamily/Ribonuclease H"/>
    <property type="match status" value="1"/>
</dbReference>
<name>A0ABW9IZ79_STRGJ</name>
<dbReference type="InterPro" id="IPR012337">
    <property type="entry name" value="RNaseH-like_sf"/>
</dbReference>
<dbReference type="NCBIfam" id="NF033545">
    <property type="entry name" value="transpos_IS630"/>
    <property type="match status" value="1"/>
</dbReference>
<accession>A0ABW9IZ79</accession>
<feature type="domain" description="Integrase catalytic" evidence="2">
    <location>
        <begin position="206"/>
        <end position="369"/>
    </location>
</feature>
<dbReference type="RefSeq" id="WP_409085496.1">
    <property type="nucleotide sequence ID" value="NZ_JBJVMW010000030.1"/>
</dbReference>
<keyword evidence="4" id="KW-1185">Reference proteome</keyword>
<dbReference type="Proteomes" id="UP001631993">
    <property type="component" value="Unassembled WGS sequence"/>
</dbReference>
<reference evidence="3 4" key="1">
    <citation type="submission" date="2024-12" db="EMBL/GenBank/DDBJ databases">
        <title>Forecasting of Potato common scab and diversities of Pathogenic streptomyces spp. in china.</title>
        <authorList>
            <person name="Handique U."/>
            <person name="Wu J."/>
        </authorList>
    </citation>
    <scope>NUCLEOTIDE SEQUENCE [LARGE SCALE GENOMIC DNA]</scope>
    <source>
        <strain evidence="3 4">ZRIMU1585</strain>
    </source>
</reference>
<protein>
    <submittedName>
        <fullName evidence="3">IS630 family transposase</fullName>
    </submittedName>
</protein>
<comment type="caution">
    <text evidence="3">The sequence shown here is derived from an EMBL/GenBank/DDBJ whole genome shotgun (WGS) entry which is preliminary data.</text>
</comment>
<dbReference type="PROSITE" id="PS50994">
    <property type="entry name" value="INTEGRASE"/>
    <property type="match status" value="1"/>
</dbReference>
<proteinExistence type="predicted"/>